<accession>E9G2X3</accession>
<dbReference type="InterPro" id="IPR007111">
    <property type="entry name" value="NACHT_NTPase"/>
</dbReference>
<proteinExistence type="predicted"/>
<evidence type="ECO:0000313" key="4">
    <source>
        <dbReference type="Proteomes" id="UP000000305"/>
    </source>
</evidence>
<evidence type="ECO:0000259" key="2">
    <source>
        <dbReference type="Pfam" id="PF05729"/>
    </source>
</evidence>
<dbReference type="KEGG" id="dpx:DAPPUDRAFT_313131"/>
<dbReference type="OrthoDB" id="6381410at2759"/>
<sequence length="1824" mass="210142">MDDPVPSTSSTSKKRKKESAPNEDDPQPKRTQPDSNSKTDIVASSAGLKNSLHGNIFQLKLLNLFLLQGLDAGYDFLLATERPDLGDKFDDLVFKFWPNTSKRSEFKIRFVQVKHKQSDSETIKASHLLNTTEGDFSLVKYFLSFRHIHKKYSNNLHDVVICSNAGLDEESLNSKGFSLIPHPNSDEDKIFTFGTLHHLQLQNHSTSNPHELCVKLKECSTIHLLANDIIKCFSNKTKMTLQNPWFKLYHFALIEERALVVDAVTHEAKFHVDFKKNRRNLSPRALALRKILVKVAKCQTSKTFGNETPEAYTSLPCDHVTDYEIDEFFKKLVFAKVPNEVELGKILTASVGKRYGLNNSSLQSAFILTEILNWFKTKESKFMSAKEGLDILKKNEEKIKALQYTWSSLHYQEIVTEDGFSFSPVAIQQTVARLKTFLDSSDEDLLQIFTLSCRLSCIKLHFALRCFSEFQPRDSYWMLQYSDLKTKRNLTLLKDTMKSTDSPKLLIIVCDDTVPPPYLKASDVVQQKQQKMILLVEGEAISEGVSEKKVKVRKDEINFRDLNEESQTLLLNVSVNFQGEKNLLNVKTLIQSDDPSQVIDSISLLQLYLNRTKGIDVGAAPPVSSQYDESLYIDRRLVSPFPLEEFESHIRGAFGFGEMFKLSDKGNIEWMTENYEERAVCWKGMKGSIVGNENNPASQKYTITESELLNKWGNSKVVIVSDIPGIGKSDLLTHLYRLIKKARPYDWVVRLNFLDCFNLFDLNGNLDNVISAVDFLTNNLIPSLKTDHFSNSLFRHRLLNKTTGGLILMFDGFDEMKDCYQNNAARLINMLLQTKIDRIFVTTRPHMKENLEDNFFHFAYEIEDFNQEDQENFLTNYWVNKLKNDERRIREFAESIVELAMKKLDDKGRVFSGIPLHCRMLAECFQDHLKTGLLAEGAYITIPIHLDGEPFDIANLFQLYWKTKCKILQSEKRKIDSNNVFNSAAEQAESIIPRQFFQKLAIHTLFDEKNANILWDKSQFQSILQQYSDLSFVHGLTEKNGDLQRFPHLMSAEYFVADYVICTFEDGERRDSLDKHPVQDLILKVILNERFFKGVRSFLDCRIRATIPCPNVSWPFPSSSLLLTHQKFNDRLASFSQEETETFSVDQILFLITKEGNANILGWLLYCAKESFFRQSRIPDRCWTVEMEKFLCPRKVCLALKSAFNDNVGYIFERFLLWFEDSKDPSVLIKVIDCILIALSEQNIHFRSLHPSRASELKIFLDFIKRHRGILGSSYLNKLSQEEPFILTSLLWSYGANVPDLIGAQICKQVLRSLSDIFEKQIMTKIMEKWFGVSYKSRPLNFVRTYDRMRETSVCPVFDDFPYLVVMQGIIFVHKTFQLELECHDQLNSLITPIFVRALKLDPLTLLRLEPETLNGTSICFKPLIGRYGLSQLQIAAMYDNVQTIEQVLCSAHCESKKEELARELTENEFGIPPLYLAARCCHQKACLVILEFLKSIPPSYQVLDSVICIPRCLFQAVVDSTNYSPLSAERVIVLLLNAVEKFYGREVLLQLLMWRIVPMSQFENCLITIFSLSVNNEMFDVISKIVDIFPENLTEIILNEKNNFVIALLSRPSPIEEHYKTTSVNIPKLTEDMMRIETQRNCCLLKILEHFLSQKKEKGLLEFLLKEGNLTSSVDRIVSIYSNEIVTQFTITKLFPSLLFDFVDIVTLKRRIGSRFTSVWSEYCTQPGTCVKFIDHILNCMYEYKEHGEEIRSRVEGMIFHNDGKGPVIELAKKWGRDDVVDVMSKHMAKINPTLLKDINERIANIIPFKNPAHAMLQRDFHV</sequence>
<dbReference type="EMBL" id="GL732530">
    <property type="protein sequence ID" value="EFX86430.1"/>
    <property type="molecule type" value="Genomic_DNA"/>
</dbReference>
<feature type="region of interest" description="Disordered" evidence="1">
    <location>
        <begin position="1"/>
        <end position="40"/>
    </location>
</feature>
<dbReference type="Proteomes" id="UP000000305">
    <property type="component" value="Unassembled WGS sequence"/>
</dbReference>
<dbReference type="HOGENOM" id="CLU_002013_0_0_1"/>
<keyword evidence="4" id="KW-1185">Reference proteome</keyword>
<gene>
    <name evidence="3" type="ORF">DAPPUDRAFT_313131</name>
</gene>
<evidence type="ECO:0000256" key="1">
    <source>
        <dbReference type="SAM" id="MobiDB-lite"/>
    </source>
</evidence>
<dbReference type="Gene3D" id="3.40.50.300">
    <property type="entry name" value="P-loop containing nucleotide triphosphate hydrolases"/>
    <property type="match status" value="1"/>
</dbReference>
<name>E9G2X3_DAPPU</name>
<reference evidence="3 4" key="1">
    <citation type="journal article" date="2011" name="Science">
        <title>The ecoresponsive genome of Daphnia pulex.</title>
        <authorList>
            <person name="Colbourne J.K."/>
            <person name="Pfrender M.E."/>
            <person name="Gilbert D."/>
            <person name="Thomas W.K."/>
            <person name="Tucker A."/>
            <person name="Oakley T.H."/>
            <person name="Tokishita S."/>
            <person name="Aerts A."/>
            <person name="Arnold G.J."/>
            <person name="Basu M.K."/>
            <person name="Bauer D.J."/>
            <person name="Caceres C.E."/>
            <person name="Carmel L."/>
            <person name="Casola C."/>
            <person name="Choi J.H."/>
            <person name="Detter J.C."/>
            <person name="Dong Q."/>
            <person name="Dusheyko S."/>
            <person name="Eads B.D."/>
            <person name="Frohlich T."/>
            <person name="Geiler-Samerotte K.A."/>
            <person name="Gerlach D."/>
            <person name="Hatcher P."/>
            <person name="Jogdeo S."/>
            <person name="Krijgsveld J."/>
            <person name="Kriventseva E.V."/>
            <person name="Kultz D."/>
            <person name="Laforsch C."/>
            <person name="Lindquist E."/>
            <person name="Lopez J."/>
            <person name="Manak J.R."/>
            <person name="Muller J."/>
            <person name="Pangilinan J."/>
            <person name="Patwardhan R.P."/>
            <person name="Pitluck S."/>
            <person name="Pritham E.J."/>
            <person name="Rechtsteiner A."/>
            <person name="Rho M."/>
            <person name="Rogozin I.B."/>
            <person name="Sakarya O."/>
            <person name="Salamov A."/>
            <person name="Schaack S."/>
            <person name="Shapiro H."/>
            <person name="Shiga Y."/>
            <person name="Skalitzky C."/>
            <person name="Smith Z."/>
            <person name="Souvorov A."/>
            <person name="Sung W."/>
            <person name="Tang Z."/>
            <person name="Tsuchiya D."/>
            <person name="Tu H."/>
            <person name="Vos H."/>
            <person name="Wang M."/>
            <person name="Wolf Y.I."/>
            <person name="Yamagata H."/>
            <person name="Yamada T."/>
            <person name="Ye Y."/>
            <person name="Shaw J.R."/>
            <person name="Andrews J."/>
            <person name="Crease T.J."/>
            <person name="Tang H."/>
            <person name="Lucas S.M."/>
            <person name="Robertson H.M."/>
            <person name="Bork P."/>
            <person name="Koonin E.V."/>
            <person name="Zdobnov E.M."/>
            <person name="Grigoriev I.V."/>
            <person name="Lynch M."/>
            <person name="Boore J.L."/>
        </authorList>
    </citation>
    <scope>NUCLEOTIDE SEQUENCE [LARGE SCALE GENOMIC DNA]</scope>
</reference>
<feature type="domain" description="NACHT" evidence="2">
    <location>
        <begin position="718"/>
        <end position="877"/>
    </location>
</feature>
<dbReference type="Pfam" id="PF05729">
    <property type="entry name" value="NACHT"/>
    <property type="match status" value="1"/>
</dbReference>
<dbReference type="eggNOG" id="ENOG502SD1W">
    <property type="taxonomic scope" value="Eukaryota"/>
</dbReference>
<protein>
    <recommendedName>
        <fullName evidence="2">NACHT domain-containing protein</fullName>
    </recommendedName>
</protein>
<dbReference type="InterPro" id="IPR027417">
    <property type="entry name" value="P-loop_NTPase"/>
</dbReference>
<evidence type="ECO:0000313" key="3">
    <source>
        <dbReference type="EMBL" id="EFX86430.1"/>
    </source>
</evidence>
<organism evidence="3 4">
    <name type="scientific">Daphnia pulex</name>
    <name type="common">Water flea</name>
    <dbReference type="NCBI Taxonomy" id="6669"/>
    <lineage>
        <taxon>Eukaryota</taxon>
        <taxon>Metazoa</taxon>
        <taxon>Ecdysozoa</taxon>
        <taxon>Arthropoda</taxon>
        <taxon>Crustacea</taxon>
        <taxon>Branchiopoda</taxon>
        <taxon>Diplostraca</taxon>
        <taxon>Cladocera</taxon>
        <taxon>Anomopoda</taxon>
        <taxon>Daphniidae</taxon>
        <taxon>Daphnia</taxon>
    </lineage>
</organism>
<dbReference type="SUPFAM" id="SSF52540">
    <property type="entry name" value="P-loop containing nucleoside triphosphate hydrolases"/>
    <property type="match status" value="1"/>
</dbReference>
<dbReference type="InParanoid" id="E9G2X3"/>